<comment type="function">
    <text evidence="7">Component of the tRNA-splicing ligase complex required to facilitate the enzymatic turnover of catalytic subunit RTCB. Together with DDX1, acts by facilitating the guanylylation of RTCB, a key intermediate step in tRNA ligation.</text>
</comment>
<evidence type="ECO:0000256" key="2">
    <source>
        <dbReference type="ARBA" id="ARBA00011392"/>
    </source>
</evidence>
<gene>
    <name evidence="9" type="primary">ZBTB8OS</name>
</gene>
<evidence type="ECO:0000313" key="9">
    <source>
        <dbReference type="Ensembl" id="ENSSTUP00000046752.1"/>
    </source>
</evidence>
<name>A0A673ZJ06_SALTR</name>
<evidence type="ECO:0000256" key="5">
    <source>
        <dbReference type="ARBA" id="ARBA00022723"/>
    </source>
</evidence>
<evidence type="ECO:0000256" key="3">
    <source>
        <dbReference type="ARBA" id="ARBA00022263"/>
    </source>
</evidence>
<evidence type="ECO:0000256" key="6">
    <source>
        <dbReference type="ARBA" id="ARBA00022837"/>
    </source>
</evidence>
<dbReference type="AlphaFoldDB" id="A0A673ZJ06"/>
<dbReference type="OMA" id="QCAMAIS"/>
<dbReference type="PANTHER" id="PTHR12682">
    <property type="entry name" value="ARCHEASE"/>
    <property type="match status" value="1"/>
</dbReference>
<evidence type="ECO:0000256" key="1">
    <source>
        <dbReference type="ARBA" id="ARBA00007963"/>
    </source>
</evidence>
<dbReference type="InterPro" id="IPR036820">
    <property type="entry name" value="Archease_dom_sf"/>
</dbReference>
<dbReference type="Gene3D" id="3.55.10.10">
    <property type="entry name" value="Archease domain"/>
    <property type="match status" value="1"/>
</dbReference>
<dbReference type="Ensembl" id="ENSSTUT00000048773.1">
    <property type="protein sequence ID" value="ENSSTUP00000046752.1"/>
    <property type="gene ID" value="ENSSTUG00000019654.1"/>
</dbReference>
<dbReference type="Pfam" id="PF01951">
    <property type="entry name" value="Archease"/>
    <property type="match status" value="1"/>
</dbReference>
<dbReference type="GO" id="GO:0006388">
    <property type="term" value="P:tRNA splicing, via endonucleolytic cleavage and ligation"/>
    <property type="evidence" value="ECO:0007669"/>
    <property type="project" value="TreeGrafter"/>
</dbReference>
<dbReference type="FunFam" id="3.55.10.10:FF:000001">
    <property type="entry name" value="protein archease isoform X1"/>
    <property type="match status" value="1"/>
</dbReference>
<accession>A0A673ZJ06</accession>
<organism evidence="9 10">
    <name type="scientific">Salmo trutta</name>
    <name type="common">Brown trout</name>
    <dbReference type="NCBI Taxonomy" id="8032"/>
    <lineage>
        <taxon>Eukaryota</taxon>
        <taxon>Metazoa</taxon>
        <taxon>Chordata</taxon>
        <taxon>Craniata</taxon>
        <taxon>Vertebrata</taxon>
        <taxon>Euteleostomi</taxon>
        <taxon>Actinopterygii</taxon>
        <taxon>Neopterygii</taxon>
        <taxon>Teleostei</taxon>
        <taxon>Protacanthopterygii</taxon>
        <taxon>Salmoniformes</taxon>
        <taxon>Salmonidae</taxon>
        <taxon>Salmoninae</taxon>
        <taxon>Salmo</taxon>
    </lineage>
</organism>
<evidence type="ECO:0000313" key="10">
    <source>
        <dbReference type="Proteomes" id="UP000472277"/>
    </source>
</evidence>
<evidence type="ECO:0000256" key="4">
    <source>
        <dbReference type="ARBA" id="ARBA00022694"/>
    </source>
</evidence>
<reference evidence="9" key="1">
    <citation type="submission" date="2025-08" db="UniProtKB">
        <authorList>
            <consortium name="Ensembl"/>
        </authorList>
    </citation>
    <scope>IDENTIFICATION</scope>
</reference>
<dbReference type="InterPro" id="IPR023572">
    <property type="entry name" value="Archease_dom"/>
</dbReference>
<keyword evidence="6" id="KW-0106">Calcium</keyword>
<evidence type="ECO:0000256" key="7">
    <source>
        <dbReference type="ARBA" id="ARBA00055814"/>
    </source>
</evidence>
<protein>
    <recommendedName>
        <fullName evidence="3">Protein archease</fullName>
    </recommendedName>
</protein>
<keyword evidence="10" id="KW-1185">Reference proteome</keyword>
<dbReference type="InterPro" id="IPR002804">
    <property type="entry name" value="Archease"/>
</dbReference>
<comment type="similarity">
    <text evidence="1">Belongs to the archease family.</text>
</comment>
<dbReference type="PANTHER" id="PTHR12682:SF11">
    <property type="entry name" value="PROTEIN ARCHEASE"/>
    <property type="match status" value="1"/>
</dbReference>
<feature type="domain" description="Archease" evidence="8">
    <location>
        <begin position="48"/>
        <end position="159"/>
    </location>
</feature>
<dbReference type="SUPFAM" id="SSF69819">
    <property type="entry name" value="MTH1598-like"/>
    <property type="match status" value="1"/>
</dbReference>
<evidence type="ECO:0000259" key="8">
    <source>
        <dbReference type="Pfam" id="PF01951"/>
    </source>
</evidence>
<reference evidence="9" key="2">
    <citation type="submission" date="2025-09" db="UniProtKB">
        <authorList>
            <consortium name="Ensembl"/>
        </authorList>
    </citation>
    <scope>IDENTIFICATION</scope>
</reference>
<dbReference type="GeneTree" id="ENSGT00390000003245"/>
<dbReference type="Proteomes" id="UP000472277">
    <property type="component" value="Chromosome 33"/>
</dbReference>
<dbReference type="InParanoid" id="A0A673ZJ06"/>
<proteinExistence type="inferred from homology"/>
<keyword evidence="5" id="KW-0479">Metal-binding</keyword>
<keyword evidence="4" id="KW-0819">tRNA processing</keyword>
<dbReference type="GO" id="GO:0046872">
    <property type="term" value="F:metal ion binding"/>
    <property type="evidence" value="ECO:0007669"/>
    <property type="project" value="UniProtKB-KW"/>
</dbReference>
<comment type="subunit">
    <text evidence="2">Component of the tRNA-splicing ligase complex.</text>
</comment>
<sequence>PRAISSLVIPTWVIERQTVLPWLYLACVSSLLCMFPGSTLGETRWRRPFEQCAMAIFGYMTDTETVEPIDTVEVESEGDDMESLLFHYLDDWLFKFSADLFFIPRVRAFNRIMISHVSQWGEEFSLVKHPQGTEVKAITYSAMQVHDIDKPEIFSIIDI</sequence>
<dbReference type="GO" id="GO:0072669">
    <property type="term" value="C:tRNA-splicing ligase complex"/>
    <property type="evidence" value="ECO:0007669"/>
    <property type="project" value="TreeGrafter"/>
</dbReference>